<evidence type="ECO:0000256" key="1">
    <source>
        <dbReference type="ARBA" id="ARBA00006817"/>
    </source>
</evidence>
<keyword evidence="4" id="KW-1185">Reference proteome</keyword>
<protein>
    <submittedName>
        <fullName evidence="3">SRPBCC domain-containing protein</fullName>
    </submittedName>
</protein>
<dbReference type="Gene3D" id="3.30.530.20">
    <property type="match status" value="1"/>
</dbReference>
<evidence type="ECO:0000313" key="3">
    <source>
        <dbReference type="EMBL" id="MFB5737638.1"/>
    </source>
</evidence>
<sequence length="199" mass="22749">MVGYKKFLKWIVTLNIILFLGCATSKGSVPNEAGEDEIFRIERSFDADAKTVFDMWIRPDRFSKWLGPKGASMYFMKVGVKEGESSQWSMTTSDGQTKYGKLNYKKIHPNDLLVYTQNFCDKEGKLTKLPFAPDYPDMLLTTVSFISEGPKKTRVSVKWEVSGEATEKERQTFLGLRPVMTVGWGESFDKLTLLLKMKR</sequence>
<name>A0ABV5BQP5_9LEPT</name>
<dbReference type="InterPro" id="IPR023393">
    <property type="entry name" value="START-like_dom_sf"/>
</dbReference>
<dbReference type="InterPro" id="IPR013538">
    <property type="entry name" value="ASHA1/2-like_C"/>
</dbReference>
<comment type="similarity">
    <text evidence="1">Belongs to the AHA1 family.</text>
</comment>
<evidence type="ECO:0000259" key="2">
    <source>
        <dbReference type="Pfam" id="PF08327"/>
    </source>
</evidence>
<dbReference type="Proteomes" id="UP001580391">
    <property type="component" value="Unassembled WGS sequence"/>
</dbReference>
<dbReference type="SUPFAM" id="SSF55961">
    <property type="entry name" value="Bet v1-like"/>
    <property type="match status" value="1"/>
</dbReference>
<evidence type="ECO:0000313" key="4">
    <source>
        <dbReference type="Proteomes" id="UP001580391"/>
    </source>
</evidence>
<accession>A0ABV5BQP5</accession>
<dbReference type="EMBL" id="JBHILJ010000007">
    <property type="protein sequence ID" value="MFB5737638.1"/>
    <property type="molecule type" value="Genomic_DNA"/>
</dbReference>
<reference evidence="3 4" key="1">
    <citation type="submission" date="2024-09" db="EMBL/GenBank/DDBJ databases">
        <title>Taxonomic and Genotyping Characterization of Leptospira Strains isolated from Multiple Sources in Colombia highlights the importance of intermediate species.</title>
        <authorList>
            <person name="Torres Higuera L."/>
            <person name="Rojas Tapias D."/>
            <person name="Jimenez Velasquez S."/>
            <person name="Renjifo Ibanez C."/>
        </authorList>
    </citation>
    <scope>NUCLEOTIDE SEQUENCE [LARGE SCALE GENOMIC DNA]</scope>
    <source>
        <strain evidence="3 4">Lep080</strain>
    </source>
</reference>
<comment type="caution">
    <text evidence="3">The sequence shown here is derived from an EMBL/GenBank/DDBJ whole genome shotgun (WGS) entry which is preliminary data.</text>
</comment>
<gene>
    <name evidence="3" type="ORF">ACE5IX_14035</name>
</gene>
<proteinExistence type="inferred from homology"/>
<organism evidence="3 4">
    <name type="scientific">Leptospira wolffii</name>
    <dbReference type="NCBI Taxonomy" id="409998"/>
    <lineage>
        <taxon>Bacteria</taxon>
        <taxon>Pseudomonadati</taxon>
        <taxon>Spirochaetota</taxon>
        <taxon>Spirochaetia</taxon>
        <taxon>Leptospirales</taxon>
        <taxon>Leptospiraceae</taxon>
        <taxon>Leptospira</taxon>
    </lineage>
</organism>
<dbReference type="CDD" id="cd07814">
    <property type="entry name" value="SRPBCC_CalC_Aha1-like"/>
    <property type="match status" value="1"/>
</dbReference>
<dbReference type="RefSeq" id="WP_375517362.1">
    <property type="nucleotide sequence ID" value="NZ_JBHILI010000008.1"/>
</dbReference>
<feature type="domain" description="Activator of Hsp90 ATPase homologue 1/2-like C-terminal" evidence="2">
    <location>
        <begin position="46"/>
        <end position="195"/>
    </location>
</feature>
<dbReference type="PROSITE" id="PS51257">
    <property type="entry name" value="PROKAR_LIPOPROTEIN"/>
    <property type="match status" value="1"/>
</dbReference>
<dbReference type="Pfam" id="PF08327">
    <property type="entry name" value="AHSA1"/>
    <property type="match status" value="1"/>
</dbReference>